<protein>
    <recommendedName>
        <fullName evidence="4">very-long-chain 3-oxoacyl-CoA synthase</fullName>
        <ecNumber evidence="4">2.3.1.199</ecNumber>
    </recommendedName>
</protein>
<evidence type="ECO:0000256" key="7">
    <source>
        <dbReference type="ARBA" id="ARBA00022989"/>
    </source>
</evidence>
<dbReference type="OrthoDB" id="1891753at2759"/>
<dbReference type="InterPro" id="IPR013747">
    <property type="entry name" value="ACP_syn_III_C"/>
</dbReference>
<dbReference type="Pfam" id="PF08392">
    <property type="entry name" value="FAE1_CUT1_RppA"/>
    <property type="match status" value="1"/>
</dbReference>
<dbReference type="Gene3D" id="3.40.47.10">
    <property type="match status" value="1"/>
</dbReference>
<evidence type="ECO:0000256" key="4">
    <source>
        <dbReference type="ARBA" id="ARBA00012307"/>
    </source>
</evidence>
<sequence length="567" mass="64233">MEKYLSKLPSKEKEVHRKLHSQGSAPIIDQPLPVMEDKVLEQTPPIPAMEDHEVLEQTPPIEDILKFYFCSPQVQKHGVKDPKMGYVPIVLLFLFDLRYKFPLNLEAYLKIMDHNIMAAFVFYQLSTFALYALSHPFTVLVSTIFLIVLAKMYVVSRRADIFLVDFSCYKPIDALKCSHDTFIERSSLLGIFSEESLVFQRTILEKSGLGQSTYFPEAMWGLPPNPCMALAMTEIETVFFGAIDELLAKTGVKGSDIGILVVNSSLFNPVPSLCTLIINHYKMRNNILSYNLGGMGCSAGLISLDLAKRLLQVHPNSYALIVSTENITLNWYFGNKRSMLVSNCLFRMGAGAVLLSNRRADKHRAKYQLIHTVRTHKGNDDRGYKCAYQEEDLIGKVGVTLSKDLSTVAGEALKINLTTLGPFVLPMSERIQFFSNYVARKVLKMQIKPYMPDFRQAFEHFCIHAGGRAVLDKVERSLELSEKDLEPSRMTLYRFGNTSSSSLWYELAYSEAKGNIKRGHRVCQIAFGSGFKCNSAVWRAMRTIDPKKEKNPWVDEIDSFPFEISKS</sequence>
<dbReference type="EMBL" id="JACGCM010001096">
    <property type="protein sequence ID" value="KAF6161783.1"/>
    <property type="molecule type" value="Genomic_DNA"/>
</dbReference>
<dbReference type="GO" id="GO:0006633">
    <property type="term" value="P:fatty acid biosynthetic process"/>
    <property type="evidence" value="ECO:0007669"/>
    <property type="project" value="InterPro"/>
</dbReference>
<evidence type="ECO:0000313" key="15">
    <source>
        <dbReference type="Proteomes" id="UP000541444"/>
    </source>
</evidence>
<dbReference type="GO" id="GO:0016020">
    <property type="term" value="C:membrane"/>
    <property type="evidence" value="ECO:0007669"/>
    <property type="project" value="UniProtKB-SubCell"/>
</dbReference>
<proteinExistence type="inferred from homology"/>
<evidence type="ECO:0000256" key="11">
    <source>
        <dbReference type="SAM" id="Phobius"/>
    </source>
</evidence>
<keyword evidence="15" id="KW-1185">Reference proteome</keyword>
<feature type="transmembrane region" description="Helical" evidence="11">
    <location>
        <begin position="121"/>
        <end position="149"/>
    </location>
</feature>
<evidence type="ECO:0000256" key="6">
    <source>
        <dbReference type="ARBA" id="ARBA00022692"/>
    </source>
</evidence>
<keyword evidence="9" id="KW-0012">Acyltransferase</keyword>
<dbReference type="PANTHER" id="PTHR31561">
    <property type="entry name" value="3-KETOACYL-COA SYNTHASE"/>
    <property type="match status" value="1"/>
</dbReference>
<dbReference type="FunFam" id="3.40.47.10:FF:000028">
    <property type="entry name" value="3-ketoacyl-CoA synthase"/>
    <property type="match status" value="1"/>
</dbReference>
<feature type="domain" description="Beta-ketoacyl-[acyl-carrier-protein] synthase III C-terminal" evidence="13">
    <location>
        <begin position="459"/>
        <end position="539"/>
    </location>
</feature>
<dbReference type="AlphaFoldDB" id="A0A7J7N3S7"/>
<dbReference type="InterPro" id="IPR012392">
    <property type="entry name" value="3-ktacl-CoA_syn"/>
</dbReference>
<dbReference type="Proteomes" id="UP000541444">
    <property type="component" value="Unassembled WGS sequence"/>
</dbReference>
<keyword evidence="8 11" id="KW-0472">Membrane</keyword>
<comment type="similarity">
    <text evidence="3">Belongs to the thiolase-like superfamily. Chalcone/stilbene synthases family.</text>
</comment>
<evidence type="ECO:0000256" key="10">
    <source>
        <dbReference type="ARBA" id="ARBA00047375"/>
    </source>
</evidence>
<evidence type="ECO:0000313" key="14">
    <source>
        <dbReference type="EMBL" id="KAF6161783.1"/>
    </source>
</evidence>
<dbReference type="Pfam" id="PF08541">
    <property type="entry name" value="ACP_syn_III_C"/>
    <property type="match status" value="1"/>
</dbReference>
<dbReference type="InterPro" id="IPR013601">
    <property type="entry name" value="FAE1_typ3_polyketide_synth"/>
</dbReference>
<comment type="catalytic activity">
    <reaction evidence="10">
        <text>a very-long-chain acyl-CoA + malonyl-CoA + H(+) = a very-long-chain 3-oxoacyl-CoA + CO2 + CoA</text>
        <dbReference type="Rhea" id="RHEA:32727"/>
        <dbReference type="ChEBI" id="CHEBI:15378"/>
        <dbReference type="ChEBI" id="CHEBI:16526"/>
        <dbReference type="ChEBI" id="CHEBI:57287"/>
        <dbReference type="ChEBI" id="CHEBI:57384"/>
        <dbReference type="ChEBI" id="CHEBI:90725"/>
        <dbReference type="ChEBI" id="CHEBI:90736"/>
        <dbReference type="EC" id="2.3.1.199"/>
    </reaction>
</comment>
<dbReference type="GO" id="GO:0009922">
    <property type="term" value="F:fatty acid elongase activity"/>
    <property type="evidence" value="ECO:0007669"/>
    <property type="project" value="UniProtKB-EC"/>
</dbReference>
<keyword evidence="6 11" id="KW-0812">Transmembrane</keyword>
<keyword evidence="7 11" id="KW-1133">Transmembrane helix</keyword>
<evidence type="ECO:0000256" key="1">
    <source>
        <dbReference type="ARBA" id="ARBA00004370"/>
    </source>
</evidence>
<reference evidence="14 15" key="1">
    <citation type="journal article" date="2020" name="IScience">
        <title>Genome Sequencing of the Endangered Kingdonia uniflora (Circaeasteraceae, Ranunculales) Reveals Potential Mechanisms of Evolutionary Specialization.</title>
        <authorList>
            <person name="Sun Y."/>
            <person name="Deng T."/>
            <person name="Zhang A."/>
            <person name="Moore M.J."/>
            <person name="Landis J.B."/>
            <person name="Lin N."/>
            <person name="Zhang H."/>
            <person name="Zhang X."/>
            <person name="Huang J."/>
            <person name="Zhang X."/>
            <person name="Sun H."/>
            <person name="Wang H."/>
        </authorList>
    </citation>
    <scope>NUCLEOTIDE SEQUENCE [LARGE SCALE GENOMIC DNA]</scope>
    <source>
        <strain evidence="14">TB1705</strain>
        <tissue evidence="14">Leaf</tissue>
    </source>
</reference>
<gene>
    <name evidence="14" type="ORF">GIB67_008544</name>
</gene>
<evidence type="ECO:0000256" key="5">
    <source>
        <dbReference type="ARBA" id="ARBA00022679"/>
    </source>
</evidence>
<accession>A0A7J7N3S7</accession>
<keyword evidence="5" id="KW-0808">Transferase</keyword>
<evidence type="ECO:0000256" key="9">
    <source>
        <dbReference type="ARBA" id="ARBA00023315"/>
    </source>
</evidence>
<name>A0A7J7N3S7_9MAGN</name>
<evidence type="ECO:0000259" key="12">
    <source>
        <dbReference type="Pfam" id="PF08392"/>
    </source>
</evidence>
<dbReference type="SUPFAM" id="SSF53901">
    <property type="entry name" value="Thiolase-like"/>
    <property type="match status" value="2"/>
</dbReference>
<comment type="pathway">
    <text evidence="2">Lipid metabolism; fatty acid biosynthesis.</text>
</comment>
<comment type="subcellular location">
    <subcellularLocation>
        <location evidence="1">Membrane</location>
    </subcellularLocation>
</comment>
<evidence type="ECO:0000256" key="2">
    <source>
        <dbReference type="ARBA" id="ARBA00005194"/>
    </source>
</evidence>
<dbReference type="InterPro" id="IPR016039">
    <property type="entry name" value="Thiolase-like"/>
</dbReference>
<comment type="caution">
    <text evidence="14">The sequence shown here is derived from an EMBL/GenBank/DDBJ whole genome shotgun (WGS) entry which is preliminary data.</text>
</comment>
<evidence type="ECO:0000256" key="8">
    <source>
        <dbReference type="ARBA" id="ARBA00023136"/>
    </source>
</evidence>
<organism evidence="14 15">
    <name type="scientific">Kingdonia uniflora</name>
    <dbReference type="NCBI Taxonomy" id="39325"/>
    <lineage>
        <taxon>Eukaryota</taxon>
        <taxon>Viridiplantae</taxon>
        <taxon>Streptophyta</taxon>
        <taxon>Embryophyta</taxon>
        <taxon>Tracheophyta</taxon>
        <taxon>Spermatophyta</taxon>
        <taxon>Magnoliopsida</taxon>
        <taxon>Ranunculales</taxon>
        <taxon>Circaeasteraceae</taxon>
        <taxon>Kingdonia</taxon>
    </lineage>
</organism>
<feature type="domain" description="FAE" evidence="12">
    <location>
        <begin position="154"/>
        <end position="442"/>
    </location>
</feature>
<dbReference type="CDD" id="cd00831">
    <property type="entry name" value="CHS_like"/>
    <property type="match status" value="1"/>
</dbReference>
<dbReference type="EC" id="2.3.1.199" evidence="4"/>
<evidence type="ECO:0000256" key="3">
    <source>
        <dbReference type="ARBA" id="ARBA00005531"/>
    </source>
</evidence>
<evidence type="ECO:0000259" key="13">
    <source>
        <dbReference type="Pfam" id="PF08541"/>
    </source>
</evidence>